<dbReference type="AlphaFoldDB" id="A0A2G5TEM9"/>
<name>A0A2G5TEM9_9PELO</name>
<feature type="compositionally biased region" description="Low complexity" evidence="1">
    <location>
        <begin position="233"/>
        <end position="255"/>
    </location>
</feature>
<dbReference type="OrthoDB" id="10557166at2759"/>
<evidence type="ECO:0000256" key="1">
    <source>
        <dbReference type="SAM" id="MobiDB-lite"/>
    </source>
</evidence>
<keyword evidence="2" id="KW-1133">Transmembrane helix</keyword>
<feature type="region of interest" description="Disordered" evidence="1">
    <location>
        <begin position="192"/>
        <end position="268"/>
    </location>
</feature>
<proteinExistence type="predicted"/>
<feature type="compositionally biased region" description="Acidic residues" evidence="1">
    <location>
        <begin position="256"/>
        <end position="268"/>
    </location>
</feature>
<dbReference type="Proteomes" id="UP000230233">
    <property type="component" value="Chromosome V"/>
</dbReference>
<sequence>MVLVPIFYILFSFFSIPHCCALSFSIAQHEDRKEKRKKKSLVLLAPPSPILLPRCSWQEAPFPLSITNCARMIGRRWRRGGFLLFVSISSIFLFVLVECKPPKSLNRMRQNKGTYNAAAFNSPSMINNGLLLADFDHNGTSREARESYEEYKDDIDHLLEEDLTFYDEGADTAAGDVEIKPEPVIVKQKEVQFEKPEDVVEEEEEEEEQDVGEENGGETEEYEEEEEEETQVVEEATTTITTTTTETPTTTTTAEEVQEPEEEEEDVK</sequence>
<keyword evidence="4" id="KW-1185">Reference proteome</keyword>
<dbReference type="EMBL" id="PDUG01000005">
    <property type="protein sequence ID" value="PIC25699.1"/>
    <property type="molecule type" value="Genomic_DNA"/>
</dbReference>
<feature type="compositionally biased region" description="Acidic residues" evidence="1">
    <location>
        <begin position="199"/>
        <end position="232"/>
    </location>
</feature>
<reference evidence="4" key="1">
    <citation type="submission" date="2017-10" db="EMBL/GenBank/DDBJ databases">
        <title>Rapid genome shrinkage in a self-fertile nematode reveals novel sperm competition proteins.</title>
        <authorList>
            <person name="Yin D."/>
            <person name="Schwarz E.M."/>
            <person name="Thomas C.G."/>
            <person name="Felde R.L."/>
            <person name="Korf I.F."/>
            <person name="Cutter A.D."/>
            <person name="Schartner C.M."/>
            <person name="Ralston E.J."/>
            <person name="Meyer B.J."/>
            <person name="Haag E.S."/>
        </authorList>
    </citation>
    <scope>NUCLEOTIDE SEQUENCE [LARGE SCALE GENOMIC DNA]</scope>
    <source>
        <strain evidence="4">JU1422</strain>
    </source>
</reference>
<keyword evidence="2" id="KW-0812">Transmembrane</keyword>
<dbReference type="STRING" id="1611254.A0A2G5TEM9"/>
<gene>
    <name evidence="3" type="primary">Cnig_chr_V.g18531</name>
    <name evidence="3" type="ORF">B9Z55_018531</name>
</gene>
<accession>A0A2G5TEM9</accession>
<feature type="transmembrane region" description="Helical" evidence="2">
    <location>
        <begin position="80"/>
        <end position="97"/>
    </location>
</feature>
<keyword evidence="2" id="KW-0472">Membrane</keyword>
<organism evidence="3 4">
    <name type="scientific">Caenorhabditis nigoni</name>
    <dbReference type="NCBI Taxonomy" id="1611254"/>
    <lineage>
        <taxon>Eukaryota</taxon>
        <taxon>Metazoa</taxon>
        <taxon>Ecdysozoa</taxon>
        <taxon>Nematoda</taxon>
        <taxon>Chromadorea</taxon>
        <taxon>Rhabditida</taxon>
        <taxon>Rhabditina</taxon>
        <taxon>Rhabditomorpha</taxon>
        <taxon>Rhabditoidea</taxon>
        <taxon>Rhabditidae</taxon>
        <taxon>Peloderinae</taxon>
        <taxon>Caenorhabditis</taxon>
    </lineage>
</organism>
<protein>
    <submittedName>
        <fullName evidence="3">Uncharacterized protein</fullName>
    </submittedName>
</protein>
<evidence type="ECO:0000313" key="3">
    <source>
        <dbReference type="EMBL" id="PIC25699.1"/>
    </source>
</evidence>
<evidence type="ECO:0000313" key="4">
    <source>
        <dbReference type="Proteomes" id="UP000230233"/>
    </source>
</evidence>
<feature type="transmembrane region" description="Helical" evidence="2">
    <location>
        <begin position="6"/>
        <end position="27"/>
    </location>
</feature>
<evidence type="ECO:0000256" key="2">
    <source>
        <dbReference type="SAM" id="Phobius"/>
    </source>
</evidence>
<comment type="caution">
    <text evidence="3">The sequence shown here is derived from an EMBL/GenBank/DDBJ whole genome shotgun (WGS) entry which is preliminary data.</text>
</comment>